<dbReference type="GO" id="GO:0004497">
    <property type="term" value="F:monooxygenase activity"/>
    <property type="evidence" value="ECO:0007669"/>
    <property type="project" value="InterPro"/>
</dbReference>
<dbReference type="InterPro" id="IPR050121">
    <property type="entry name" value="Cytochrome_P450_monoxygenase"/>
</dbReference>
<evidence type="ECO:0008006" key="6">
    <source>
        <dbReference type="Google" id="ProtNLM"/>
    </source>
</evidence>
<name>A0A9W8S0B7_9HYPO</name>
<evidence type="ECO:0000256" key="1">
    <source>
        <dbReference type="ARBA" id="ARBA00022617"/>
    </source>
</evidence>
<dbReference type="SUPFAM" id="SSF48264">
    <property type="entry name" value="Cytochrome P450"/>
    <property type="match status" value="1"/>
</dbReference>
<comment type="caution">
    <text evidence="4">The sequence shown here is derived from an EMBL/GenBank/DDBJ whole genome shotgun (WGS) entry which is preliminary data.</text>
</comment>
<keyword evidence="3" id="KW-0408">Iron</keyword>
<evidence type="ECO:0000256" key="2">
    <source>
        <dbReference type="ARBA" id="ARBA00022723"/>
    </source>
</evidence>
<sequence length="257" mass="29299">MEYWLLVVGTLLVAVYFLSTAIYQVNFHPLAPYNGSYVAAISSSWYEWYWNYLLNGRMLFEIERLHQLHGPVVRIGPNDLSVNDPEVFMDMTRVSSGFTKDPNLYRWISLPGTSIGETNPENHRIRRKVLTPALSGSRVNELAPFISTKVKQLLDRFDILSRDSLLVDFDSACKALTMDIISKVVLGQDINCVEQPCFKNDFTDQFRQALSAGWFPTAFPSISAMALNLSSTFLSRIIPNPMMDFRRSRIKKSGRGR</sequence>
<proteinExistence type="predicted"/>
<dbReference type="PANTHER" id="PTHR24305:SF234">
    <property type="entry name" value="CYTOCHROME P450"/>
    <property type="match status" value="1"/>
</dbReference>
<protein>
    <recommendedName>
        <fullName evidence="6">Cytochrome P450</fullName>
    </recommendedName>
</protein>
<dbReference type="GO" id="GO:0020037">
    <property type="term" value="F:heme binding"/>
    <property type="evidence" value="ECO:0007669"/>
    <property type="project" value="InterPro"/>
</dbReference>
<dbReference type="Proteomes" id="UP001152049">
    <property type="component" value="Unassembled WGS sequence"/>
</dbReference>
<dbReference type="InterPro" id="IPR001128">
    <property type="entry name" value="Cyt_P450"/>
</dbReference>
<dbReference type="Gene3D" id="1.10.630.10">
    <property type="entry name" value="Cytochrome P450"/>
    <property type="match status" value="1"/>
</dbReference>
<dbReference type="GO" id="GO:0016705">
    <property type="term" value="F:oxidoreductase activity, acting on paired donors, with incorporation or reduction of molecular oxygen"/>
    <property type="evidence" value="ECO:0007669"/>
    <property type="project" value="InterPro"/>
</dbReference>
<dbReference type="AlphaFoldDB" id="A0A9W8S0B7"/>
<evidence type="ECO:0000256" key="3">
    <source>
        <dbReference type="ARBA" id="ARBA00023004"/>
    </source>
</evidence>
<gene>
    <name evidence="4" type="ORF">NW762_006366</name>
</gene>
<accession>A0A9W8S0B7</accession>
<dbReference type="Pfam" id="PF00067">
    <property type="entry name" value="p450"/>
    <property type="match status" value="1"/>
</dbReference>
<keyword evidence="1" id="KW-0349">Heme</keyword>
<evidence type="ECO:0000313" key="4">
    <source>
        <dbReference type="EMBL" id="KAJ4263547.1"/>
    </source>
</evidence>
<dbReference type="InterPro" id="IPR036396">
    <property type="entry name" value="Cyt_P450_sf"/>
</dbReference>
<keyword evidence="5" id="KW-1185">Reference proteome</keyword>
<evidence type="ECO:0000313" key="5">
    <source>
        <dbReference type="Proteomes" id="UP001152049"/>
    </source>
</evidence>
<keyword evidence="2" id="KW-0479">Metal-binding</keyword>
<dbReference type="EMBL" id="JAOQAZ010000010">
    <property type="protein sequence ID" value="KAJ4263547.1"/>
    <property type="molecule type" value="Genomic_DNA"/>
</dbReference>
<dbReference type="OrthoDB" id="5106167at2759"/>
<reference evidence="4" key="1">
    <citation type="submission" date="2022-09" db="EMBL/GenBank/DDBJ databases">
        <title>Fusarium specimens isolated from Avocado Roots.</title>
        <authorList>
            <person name="Stajich J."/>
            <person name="Roper C."/>
            <person name="Heimlech-Rivalta G."/>
        </authorList>
    </citation>
    <scope>NUCLEOTIDE SEQUENCE</scope>
    <source>
        <strain evidence="4">CF00136</strain>
    </source>
</reference>
<dbReference type="PANTHER" id="PTHR24305">
    <property type="entry name" value="CYTOCHROME P450"/>
    <property type="match status" value="1"/>
</dbReference>
<organism evidence="4 5">
    <name type="scientific">Fusarium torreyae</name>
    <dbReference type="NCBI Taxonomy" id="1237075"/>
    <lineage>
        <taxon>Eukaryota</taxon>
        <taxon>Fungi</taxon>
        <taxon>Dikarya</taxon>
        <taxon>Ascomycota</taxon>
        <taxon>Pezizomycotina</taxon>
        <taxon>Sordariomycetes</taxon>
        <taxon>Hypocreomycetidae</taxon>
        <taxon>Hypocreales</taxon>
        <taxon>Nectriaceae</taxon>
        <taxon>Fusarium</taxon>
    </lineage>
</organism>
<dbReference type="GO" id="GO:0005506">
    <property type="term" value="F:iron ion binding"/>
    <property type="evidence" value="ECO:0007669"/>
    <property type="project" value="InterPro"/>
</dbReference>